<dbReference type="OrthoDB" id="5972051at2759"/>
<dbReference type="InterPro" id="IPR041641">
    <property type="entry name" value="CALCOCO1/2_Zn_UBZ1"/>
</dbReference>
<evidence type="ECO:0000256" key="6">
    <source>
        <dbReference type="SAM" id="Coils"/>
    </source>
</evidence>
<evidence type="ECO:0000256" key="2">
    <source>
        <dbReference type="ARBA" id="ARBA00022771"/>
    </source>
</evidence>
<feature type="domain" description="UBZ1-type" evidence="8">
    <location>
        <begin position="496"/>
        <end position="522"/>
    </location>
</feature>
<dbReference type="EMBL" id="LSMT01002496">
    <property type="protein sequence ID" value="PFX11443.1"/>
    <property type="molecule type" value="Genomic_DNA"/>
</dbReference>
<reference evidence="10" key="1">
    <citation type="journal article" date="2017" name="bioRxiv">
        <title>Comparative analysis of the genomes of Stylophora pistillata and Acropora digitifera provides evidence for extensive differences between species of corals.</title>
        <authorList>
            <person name="Voolstra C.R."/>
            <person name="Li Y."/>
            <person name="Liew Y.J."/>
            <person name="Baumgarten S."/>
            <person name="Zoccola D."/>
            <person name="Flot J.-F."/>
            <person name="Tambutte S."/>
            <person name="Allemand D."/>
            <person name="Aranda M."/>
        </authorList>
    </citation>
    <scope>NUCLEOTIDE SEQUENCE [LARGE SCALE GENOMIC DNA]</scope>
</reference>
<protein>
    <recommendedName>
        <fullName evidence="8">UBZ1-type domain-containing protein</fullName>
    </recommendedName>
</protein>
<keyword evidence="3" id="KW-0862">Zinc</keyword>
<feature type="coiled-coil region" evidence="6">
    <location>
        <begin position="224"/>
        <end position="251"/>
    </location>
</feature>
<dbReference type="Gene3D" id="2.40.155.10">
    <property type="entry name" value="Green fluorescent protein"/>
    <property type="match status" value="1"/>
</dbReference>
<name>A0A2B4R3S9_STYPI</name>
<dbReference type="GO" id="GO:0008270">
    <property type="term" value="F:zinc ion binding"/>
    <property type="evidence" value="ECO:0007669"/>
    <property type="project" value="UniProtKB-KW"/>
</dbReference>
<feature type="region of interest" description="Disordered" evidence="7">
    <location>
        <begin position="366"/>
        <end position="388"/>
    </location>
</feature>
<comment type="caution">
    <text evidence="9">The sequence shown here is derived from an EMBL/GenBank/DDBJ whole genome shotgun (WGS) entry which is preliminary data.</text>
</comment>
<evidence type="ECO:0000256" key="3">
    <source>
        <dbReference type="ARBA" id="ARBA00022833"/>
    </source>
</evidence>
<dbReference type="PROSITE" id="PS51905">
    <property type="entry name" value="ZF_UBZ1"/>
    <property type="match status" value="1"/>
</dbReference>
<proteinExistence type="predicted"/>
<keyword evidence="1" id="KW-0479">Metal-binding</keyword>
<evidence type="ECO:0000256" key="5">
    <source>
        <dbReference type="PROSITE-ProRule" id="PRU01253"/>
    </source>
</evidence>
<accession>A0A2B4R3S9</accession>
<dbReference type="Proteomes" id="UP000225706">
    <property type="component" value="Unassembled WGS sequence"/>
</dbReference>
<feature type="region of interest" description="Disordered" evidence="7">
    <location>
        <begin position="1"/>
        <end position="21"/>
    </location>
</feature>
<dbReference type="InterPro" id="IPR009017">
    <property type="entry name" value="GFP"/>
</dbReference>
<feature type="region of interest" description="Disordered" evidence="7">
    <location>
        <begin position="131"/>
        <end position="152"/>
    </location>
</feature>
<feature type="coiled-coil region" evidence="6">
    <location>
        <begin position="45"/>
        <end position="79"/>
    </location>
</feature>
<organism evidence="9 10">
    <name type="scientific">Stylophora pistillata</name>
    <name type="common">Smooth cauliflower coral</name>
    <dbReference type="NCBI Taxonomy" id="50429"/>
    <lineage>
        <taxon>Eukaryota</taxon>
        <taxon>Metazoa</taxon>
        <taxon>Cnidaria</taxon>
        <taxon>Anthozoa</taxon>
        <taxon>Hexacorallia</taxon>
        <taxon>Scleractinia</taxon>
        <taxon>Astrocoeniina</taxon>
        <taxon>Pocilloporidae</taxon>
        <taxon>Stylophora</taxon>
    </lineage>
</organism>
<evidence type="ECO:0000256" key="4">
    <source>
        <dbReference type="ARBA" id="ARBA00023054"/>
    </source>
</evidence>
<keyword evidence="10" id="KW-1185">Reference proteome</keyword>
<feature type="region of interest" description="Disordered" evidence="7">
    <location>
        <begin position="273"/>
        <end position="294"/>
    </location>
</feature>
<sequence length="527" mass="59789">MERKVVAKKGPSSPRSEMSEEEDVFDYARFEDFSNESGPVPREAYAALRKAFRSVEKRLHVAEAKVSELTTKLKQKERKGSHEQLYQERDALLNHLHNSYLAFEEKFGENEKLKKIIQELQLSQKETQKCITKGKGGAQSGPTSERKETQEGKKYTDLVVELKAMGLEIAEEIDQQFIILVERDNLKKWIEEKSDGNLTITIQEKVTENNANQTETVASRVVGYEQSEGKRKKLEAEVILLKQKIEDQAQELNRFYKIFKEVMVQNKELRAREQRNEREAGGVTKEVSKPEEAPAAKRIALPTKTGTVVQKRTETILSTAQQQVAEMKKVREHLKSHDNSLQKLAELTEKTTEDFLKLIRESQARPVGAESSGYPTESRTRWPVEGETSFTQRQRIEEVGNFERLIAEDAPLSIPVQEASEYHRLTVQDETGATGGFGRRLNTEKFLSPISESSSNGAEGRAVPMGTVLSENTGTGESDIEVIDEEDFIGATPVVGKICPMCERFFPESYGQRKFEDHVQQHFVDDS</sequence>
<evidence type="ECO:0000313" key="9">
    <source>
        <dbReference type="EMBL" id="PFX11443.1"/>
    </source>
</evidence>
<evidence type="ECO:0000259" key="8">
    <source>
        <dbReference type="PROSITE" id="PS51905"/>
    </source>
</evidence>
<keyword evidence="2 5" id="KW-0863">Zinc-finger</keyword>
<dbReference type="AlphaFoldDB" id="A0A2B4R3S9"/>
<keyword evidence="4 6" id="KW-0175">Coiled coil</keyword>
<gene>
    <name evidence="9" type="ORF">AWC38_SpisGene24823</name>
</gene>
<evidence type="ECO:0000256" key="7">
    <source>
        <dbReference type="SAM" id="MobiDB-lite"/>
    </source>
</evidence>
<evidence type="ECO:0000256" key="1">
    <source>
        <dbReference type="ARBA" id="ARBA00022723"/>
    </source>
</evidence>
<dbReference type="CDD" id="cd21969">
    <property type="entry name" value="Zn-C2H2_TAX1BP1_rpt1"/>
    <property type="match status" value="1"/>
</dbReference>
<dbReference type="Pfam" id="PF18112">
    <property type="entry name" value="Zn-C2H2_12"/>
    <property type="match status" value="1"/>
</dbReference>
<evidence type="ECO:0000313" key="10">
    <source>
        <dbReference type="Proteomes" id="UP000225706"/>
    </source>
</evidence>